<evidence type="ECO:0000313" key="2">
    <source>
        <dbReference type="EMBL" id="QLJ52253.1"/>
    </source>
</evidence>
<keyword evidence="1" id="KW-0812">Transmembrane</keyword>
<dbReference type="Proteomes" id="UP000510821">
    <property type="component" value="Chromosome"/>
</dbReference>
<feature type="transmembrane region" description="Helical" evidence="1">
    <location>
        <begin position="70"/>
        <end position="98"/>
    </location>
</feature>
<accession>A0A7D5XE67</accession>
<evidence type="ECO:0000313" key="3">
    <source>
        <dbReference type="Proteomes" id="UP000510821"/>
    </source>
</evidence>
<evidence type="ECO:0000256" key="1">
    <source>
        <dbReference type="SAM" id="Phobius"/>
    </source>
</evidence>
<sequence>MDFKKIINVALIPTLVLVVLGVINAVLNLVLSEGVLGIIGIVITLGIFAVSCLVLAYAGYSATKKNKLGLFSAALVGAVAGFVSSIINGIINLVLMFVNPATSSITAEGGSLYMVAGGLIAVVIGVIFWFVAAAVLGVIGGFIGQKM</sequence>
<dbReference type="EMBL" id="CP058998">
    <property type="protein sequence ID" value="QLJ52253.1"/>
    <property type="molecule type" value="Genomic_DNA"/>
</dbReference>
<gene>
    <name evidence="2" type="ORF">Sv326_0078</name>
</gene>
<proteinExistence type="predicted"/>
<dbReference type="AlphaFoldDB" id="A0A7D5XE67"/>
<feature type="transmembrane region" description="Helical" evidence="1">
    <location>
        <begin position="35"/>
        <end position="58"/>
    </location>
</feature>
<keyword evidence="1" id="KW-0472">Membrane</keyword>
<protein>
    <recommendedName>
        <fullName evidence="4">DUF5518 domain-containing protein</fullName>
    </recommendedName>
</protein>
<feature type="transmembrane region" description="Helical" evidence="1">
    <location>
        <begin position="110"/>
        <end position="143"/>
    </location>
</feature>
<reference evidence="3" key="1">
    <citation type="submission" date="2020-07" db="EMBL/GenBank/DDBJ databases">
        <title>Metabolic diversity and evolutionary history of the archaeal phylum ###Micrarchaeota### uncovered from a freshwater lake metagenome.</title>
        <authorList>
            <person name="Kadnikov V.V."/>
            <person name="Savvichev A.S."/>
            <person name="Mardanov A.V."/>
            <person name="Beletsky A.V."/>
            <person name="Chupakov A.V."/>
            <person name="Kokryatskaya N.M."/>
            <person name="Pimenov N.V."/>
            <person name="Ravin N.V."/>
        </authorList>
    </citation>
    <scope>NUCLEOTIDE SEQUENCE [LARGE SCALE GENOMIC DNA]</scope>
</reference>
<keyword evidence="1" id="KW-1133">Transmembrane helix</keyword>
<name>A0A7D5XE67_FERL1</name>
<evidence type="ECO:0008006" key="4">
    <source>
        <dbReference type="Google" id="ProtNLM"/>
    </source>
</evidence>
<organism evidence="2 3">
    <name type="scientific">Fermentimicrarchaeum limneticum</name>
    <dbReference type="NCBI Taxonomy" id="2795018"/>
    <lineage>
        <taxon>Archaea</taxon>
        <taxon>Candidatus Micrarchaeota</taxon>
        <taxon>Candidatus Fermentimicrarchaeales</taxon>
        <taxon>Candidatus Fermentimicrarchaeaceae</taxon>
        <taxon>Candidatus Fermentimicrarchaeum</taxon>
    </lineage>
</organism>
<dbReference type="KEGG" id="flt:Sv326_0078"/>